<comment type="caution">
    <text evidence="1">The sequence shown here is derived from an EMBL/GenBank/DDBJ whole genome shotgun (WGS) entry which is preliminary data.</text>
</comment>
<dbReference type="PANTHER" id="PTHR46060:SF1">
    <property type="entry name" value="MARINER MOS1 TRANSPOSASE-LIKE PROTEIN"/>
    <property type="match status" value="1"/>
</dbReference>
<proteinExistence type="predicted"/>
<keyword evidence="2" id="KW-1185">Reference proteome</keyword>
<organism evidence="1 2">
    <name type="scientific">Periplaneta americana</name>
    <name type="common">American cockroach</name>
    <name type="synonym">Blatta americana</name>
    <dbReference type="NCBI Taxonomy" id="6978"/>
    <lineage>
        <taxon>Eukaryota</taxon>
        <taxon>Metazoa</taxon>
        <taxon>Ecdysozoa</taxon>
        <taxon>Arthropoda</taxon>
        <taxon>Hexapoda</taxon>
        <taxon>Insecta</taxon>
        <taxon>Pterygota</taxon>
        <taxon>Neoptera</taxon>
        <taxon>Polyneoptera</taxon>
        <taxon>Dictyoptera</taxon>
        <taxon>Blattodea</taxon>
        <taxon>Blattoidea</taxon>
        <taxon>Blattidae</taxon>
        <taxon>Blattinae</taxon>
        <taxon>Periplaneta</taxon>
    </lineage>
</organism>
<reference evidence="1 2" key="1">
    <citation type="journal article" date="2022" name="Allergy">
        <title>Genome assembly and annotation of Periplaneta americana reveal a comprehensive cockroach allergen profile.</title>
        <authorList>
            <person name="Wang L."/>
            <person name="Xiong Q."/>
            <person name="Saelim N."/>
            <person name="Wang L."/>
            <person name="Nong W."/>
            <person name="Wan A.T."/>
            <person name="Shi M."/>
            <person name="Liu X."/>
            <person name="Cao Q."/>
            <person name="Hui J.H.L."/>
            <person name="Sookrung N."/>
            <person name="Leung T.F."/>
            <person name="Tungtrongchitr A."/>
            <person name="Tsui S.K.W."/>
        </authorList>
    </citation>
    <scope>NUCLEOTIDE SEQUENCE [LARGE SCALE GENOMIC DNA]</scope>
    <source>
        <strain evidence="1">PWHHKU_190912</strain>
    </source>
</reference>
<sequence length="132" mass="14878">MEASKEEQRGVVRFLTAEGVEAQEIHRRMSAVSGVSCSRVLEWHKRFRKGCVSLQGNARPGQAHRAVIAEVDGLIRESRRITVEELRRLVGISHGYVHVIATKHLHYKKKKNLTAMVSTSVNGGTKTKWLLH</sequence>
<accession>A0ABQ8S0B3</accession>
<evidence type="ECO:0000313" key="2">
    <source>
        <dbReference type="Proteomes" id="UP001148838"/>
    </source>
</evidence>
<dbReference type="EMBL" id="JAJSOF020000038">
    <property type="protein sequence ID" value="KAJ4427206.1"/>
    <property type="molecule type" value="Genomic_DNA"/>
</dbReference>
<dbReference type="PANTHER" id="PTHR46060">
    <property type="entry name" value="MARINER MOS1 TRANSPOSASE-LIKE PROTEIN"/>
    <property type="match status" value="1"/>
</dbReference>
<evidence type="ECO:0000313" key="1">
    <source>
        <dbReference type="EMBL" id="KAJ4427206.1"/>
    </source>
</evidence>
<dbReference type="InterPro" id="IPR052709">
    <property type="entry name" value="Transposase-MT_Hybrid"/>
</dbReference>
<gene>
    <name evidence="1" type="ORF">ANN_24823</name>
</gene>
<evidence type="ECO:0008006" key="3">
    <source>
        <dbReference type="Google" id="ProtNLM"/>
    </source>
</evidence>
<dbReference type="Proteomes" id="UP001148838">
    <property type="component" value="Unassembled WGS sequence"/>
</dbReference>
<name>A0ABQ8S0B3_PERAM</name>
<protein>
    <recommendedName>
        <fullName evidence="3">Mos1 transposase HTH domain-containing protein</fullName>
    </recommendedName>
</protein>